<evidence type="ECO:0000259" key="2">
    <source>
        <dbReference type="Pfam" id="PF00135"/>
    </source>
</evidence>
<dbReference type="Pfam" id="PF00135">
    <property type="entry name" value="COesterase"/>
    <property type="match status" value="1"/>
</dbReference>
<keyword evidence="4" id="KW-1185">Reference proteome</keyword>
<accession>A0AAW2FDM7</accession>
<evidence type="ECO:0000256" key="1">
    <source>
        <dbReference type="ARBA" id="ARBA00023180"/>
    </source>
</evidence>
<sequence>MRAVLEVGLPGVCHTEELGYLYLPEIVKEKLNLPPKPTSNDHKIINYLTQMWTDFAKTGNPTPATNLWQPLNGPENENYNYLNININPEMKIFCKGKERWDWESYKKKSY</sequence>
<evidence type="ECO:0000313" key="4">
    <source>
        <dbReference type="Proteomes" id="UP001430953"/>
    </source>
</evidence>
<feature type="domain" description="Carboxylesterase type B" evidence="2">
    <location>
        <begin position="11"/>
        <end position="94"/>
    </location>
</feature>
<gene>
    <name evidence="3" type="ORF">PUN28_011347</name>
</gene>
<dbReference type="InterPro" id="IPR002018">
    <property type="entry name" value="CarbesteraseB"/>
</dbReference>
<proteinExistence type="predicted"/>
<dbReference type="InterPro" id="IPR029058">
    <property type="entry name" value="AB_hydrolase_fold"/>
</dbReference>
<reference evidence="3 4" key="1">
    <citation type="submission" date="2023-03" db="EMBL/GenBank/DDBJ databases">
        <title>High recombination rates correlate with genetic variation in Cardiocondyla obscurior ants.</title>
        <authorList>
            <person name="Errbii M."/>
        </authorList>
    </citation>
    <scope>NUCLEOTIDE SEQUENCE [LARGE SCALE GENOMIC DNA]</scope>
    <source>
        <strain evidence="3">Alpha-2009</strain>
        <tissue evidence="3">Whole body</tissue>
    </source>
</reference>
<comment type="caution">
    <text evidence="3">The sequence shown here is derived from an EMBL/GenBank/DDBJ whole genome shotgun (WGS) entry which is preliminary data.</text>
</comment>
<dbReference type="EMBL" id="JADYXP020000011">
    <property type="protein sequence ID" value="KAL0113968.1"/>
    <property type="molecule type" value="Genomic_DNA"/>
</dbReference>
<name>A0AAW2FDM7_9HYME</name>
<dbReference type="SUPFAM" id="SSF53474">
    <property type="entry name" value="alpha/beta-Hydrolases"/>
    <property type="match status" value="1"/>
</dbReference>
<keyword evidence="1" id="KW-0325">Glycoprotein</keyword>
<protein>
    <recommendedName>
        <fullName evidence="2">Carboxylesterase type B domain-containing protein</fullName>
    </recommendedName>
</protein>
<evidence type="ECO:0000313" key="3">
    <source>
        <dbReference type="EMBL" id="KAL0113968.1"/>
    </source>
</evidence>
<dbReference type="Gene3D" id="3.40.50.1820">
    <property type="entry name" value="alpha/beta hydrolase"/>
    <property type="match status" value="1"/>
</dbReference>
<dbReference type="AlphaFoldDB" id="A0AAW2FDM7"/>
<organism evidence="3 4">
    <name type="scientific">Cardiocondyla obscurior</name>
    <dbReference type="NCBI Taxonomy" id="286306"/>
    <lineage>
        <taxon>Eukaryota</taxon>
        <taxon>Metazoa</taxon>
        <taxon>Ecdysozoa</taxon>
        <taxon>Arthropoda</taxon>
        <taxon>Hexapoda</taxon>
        <taxon>Insecta</taxon>
        <taxon>Pterygota</taxon>
        <taxon>Neoptera</taxon>
        <taxon>Endopterygota</taxon>
        <taxon>Hymenoptera</taxon>
        <taxon>Apocrita</taxon>
        <taxon>Aculeata</taxon>
        <taxon>Formicoidea</taxon>
        <taxon>Formicidae</taxon>
        <taxon>Myrmicinae</taxon>
        <taxon>Cardiocondyla</taxon>
    </lineage>
</organism>
<dbReference type="Proteomes" id="UP001430953">
    <property type="component" value="Unassembled WGS sequence"/>
</dbReference>